<feature type="region of interest" description="Disordered" evidence="1">
    <location>
        <begin position="1"/>
        <end position="48"/>
    </location>
</feature>
<evidence type="ECO:0000313" key="3">
    <source>
        <dbReference type="Proteomes" id="UP000076038"/>
    </source>
</evidence>
<sequence length="48" mass="5599">MATDNHRDSTMLFPDPQENFDHSQWQPAADSAVHPSTTPNLRYRRCQQ</sequence>
<name>A0A143QT54_RHOFA</name>
<evidence type="ECO:0000313" key="2">
    <source>
        <dbReference type="EMBL" id="AMY26171.1"/>
    </source>
</evidence>
<dbReference type="Proteomes" id="UP000076038">
    <property type="component" value="Plasmid unnamed1"/>
</dbReference>
<accession>A0A143QT54</accession>
<organism evidence="2 3">
    <name type="scientific">Rhodococcoides fascians</name>
    <name type="common">Rhodococcus fascians</name>
    <dbReference type="NCBI Taxonomy" id="1828"/>
    <lineage>
        <taxon>Bacteria</taxon>
        <taxon>Bacillati</taxon>
        <taxon>Actinomycetota</taxon>
        <taxon>Actinomycetes</taxon>
        <taxon>Mycobacteriales</taxon>
        <taxon>Nocardiaceae</taxon>
        <taxon>Rhodococcoides</taxon>
    </lineage>
</organism>
<protein>
    <submittedName>
        <fullName evidence="2">Uncharacterized protein</fullName>
    </submittedName>
</protein>
<reference evidence="3" key="2">
    <citation type="submission" date="2016-04" db="EMBL/GenBank/DDBJ databases">
        <title>Complete Genome and Plasmid Sequences for Rhodococcus fascians D188 and Draft Sequences for Rhodococcus spp. Isolates PBTS 1 and PBTS 2.</title>
        <authorList>
            <person name="Stamer R."/>
            <person name="Vereecke D."/>
            <person name="Zhang Y."/>
            <person name="Schilkey F."/>
            <person name="Devitt N."/>
            <person name="Randall J."/>
        </authorList>
    </citation>
    <scope>NUCLEOTIDE SEQUENCE [LARGE SCALE GENOMIC DNA]</scope>
    <source>
        <strain evidence="3">PBTS2</strain>
        <plasmid evidence="3">unnamed1</plasmid>
    </source>
</reference>
<dbReference type="EMBL" id="CP015221">
    <property type="protein sequence ID" value="AMY26171.1"/>
    <property type="molecule type" value="Genomic_DNA"/>
</dbReference>
<evidence type="ECO:0000256" key="1">
    <source>
        <dbReference type="SAM" id="MobiDB-lite"/>
    </source>
</evidence>
<proteinExistence type="predicted"/>
<dbReference type="AlphaFoldDB" id="A0A143QT54"/>
<dbReference type="PATRIC" id="fig|1653479.3.peg.4977"/>
<gene>
    <name evidence="2" type="ORF">A3Q41_04916</name>
</gene>
<geneLocation type="plasmid" evidence="2 3">
    <name>unnamed1</name>
</geneLocation>
<dbReference type="KEGG" id="rhs:A3Q41_04916"/>
<reference evidence="2 3" key="1">
    <citation type="journal article" date="2016" name="Genome Announc.">
        <title>Complete Genome and Plasmid Sequences for Rhodococcus fascians D188 and Draft Sequences for Rhodococcus Isolates PBTS 1 and PBTS 2.</title>
        <authorList>
            <person name="Stamler R.A."/>
            <person name="Vereecke D."/>
            <person name="Zhang Y."/>
            <person name="Schilkey F."/>
            <person name="Devitt N."/>
            <person name="Randall J.J."/>
        </authorList>
    </citation>
    <scope>NUCLEOTIDE SEQUENCE [LARGE SCALE GENOMIC DNA]</scope>
    <source>
        <strain evidence="2 3">PBTS2</strain>
        <plasmid evidence="2">unnamed1</plasmid>
    </source>
</reference>
<keyword evidence="3" id="KW-1185">Reference proteome</keyword>
<keyword evidence="2" id="KW-0614">Plasmid</keyword>
<dbReference type="RefSeq" id="WP_157889896.1">
    <property type="nucleotide sequence ID" value="NZ_CP015221.1"/>
</dbReference>